<feature type="transmembrane region" description="Helical" evidence="7">
    <location>
        <begin position="128"/>
        <end position="148"/>
    </location>
</feature>
<organism evidence="9 10">
    <name type="scientific">Nonomuraea typhae</name>
    <dbReference type="NCBI Taxonomy" id="2603600"/>
    <lineage>
        <taxon>Bacteria</taxon>
        <taxon>Bacillati</taxon>
        <taxon>Actinomycetota</taxon>
        <taxon>Actinomycetes</taxon>
        <taxon>Streptosporangiales</taxon>
        <taxon>Streptosporangiaceae</taxon>
        <taxon>Nonomuraea</taxon>
    </lineage>
</organism>
<proteinExistence type="predicted"/>
<gene>
    <name evidence="9" type="ORF">ACIBG2_21105</name>
</gene>
<keyword evidence="3" id="KW-1003">Cell membrane</keyword>
<evidence type="ECO:0000256" key="7">
    <source>
        <dbReference type="SAM" id="Phobius"/>
    </source>
</evidence>
<feature type="transmembrane region" description="Helical" evidence="7">
    <location>
        <begin position="226"/>
        <end position="248"/>
    </location>
</feature>
<comment type="subcellular location">
    <subcellularLocation>
        <location evidence="1">Cell membrane</location>
        <topology evidence="1">Multi-pass membrane protein</topology>
    </subcellularLocation>
</comment>
<dbReference type="InterPro" id="IPR011701">
    <property type="entry name" value="MFS"/>
</dbReference>
<reference evidence="9 10" key="1">
    <citation type="submission" date="2024-10" db="EMBL/GenBank/DDBJ databases">
        <title>The Natural Products Discovery Center: Release of the First 8490 Sequenced Strains for Exploring Actinobacteria Biosynthetic Diversity.</title>
        <authorList>
            <person name="Kalkreuter E."/>
            <person name="Kautsar S.A."/>
            <person name="Yang D."/>
            <person name="Bader C.D."/>
            <person name="Teijaro C.N."/>
            <person name="Fluegel L."/>
            <person name="Davis C.M."/>
            <person name="Simpson J.R."/>
            <person name="Lauterbach L."/>
            <person name="Steele A.D."/>
            <person name="Gui C."/>
            <person name="Meng S."/>
            <person name="Li G."/>
            <person name="Viehrig K."/>
            <person name="Ye F."/>
            <person name="Su P."/>
            <person name="Kiefer A.F."/>
            <person name="Nichols A."/>
            <person name="Cepeda A.J."/>
            <person name="Yan W."/>
            <person name="Fan B."/>
            <person name="Jiang Y."/>
            <person name="Adhikari A."/>
            <person name="Zheng C.-J."/>
            <person name="Schuster L."/>
            <person name="Cowan T.M."/>
            <person name="Smanski M.J."/>
            <person name="Chevrette M.G."/>
            <person name="De Carvalho L.P.S."/>
            <person name="Shen B."/>
        </authorList>
    </citation>
    <scope>NUCLEOTIDE SEQUENCE [LARGE SCALE GENOMIC DNA]</scope>
    <source>
        <strain evidence="9 10">NPDC050545</strain>
    </source>
</reference>
<dbReference type="SUPFAM" id="SSF103473">
    <property type="entry name" value="MFS general substrate transporter"/>
    <property type="match status" value="1"/>
</dbReference>
<feature type="transmembrane region" description="Helical" evidence="7">
    <location>
        <begin position="340"/>
        <end position="370"/>
    </location>
</feature>
<dbReference type="EMBL" id="JBITGY010000005">
    <property type="protein sequence ID" value="MFI6499899.1"/>
    <property type="molecule type" value="Genomic_DNA"/>
</dbReference>
<sequence>MWPLYAAGFTTAFGAHGVAASLGGASEDAVTSLLVLGGLLALYDGAEVVLKPVFGTLADRVGAKPVLLGGLIAFAAASGSYVLADSPGWLWAARLGQGAAASAFSPSASALVARLNPAAKHGRAFGSYGFYKSIGYTLGPLLGGLLVWAGGLRLLFGAMMVCAAVVAVWAALAVPAVPPLPKTRQTVADLVRRLTDRAFLAPTTALAGATAALSVGVGFLPVSGAAVGLGPVATGAAVSVLAATAALVQPWSGRALDAGRLTTRTGLGAGLLLAASGLAAAMIPGLIGILAAAALIGCGTGLITPLGFAALAASTPPERLGQTMGAAELGRELGDAAGPLLVASVAVVAGLSYGYAVLALVLTLIPLLVIRAAGRPFSEYSGH</sequence>
<evidence type="ECO:0000313" key="9">
    <source>
        <dbReference type="EMBL" id="MFI6499899.1"/>
    </source>
</evidence>
<dbReference type="InterPro" id="IPR020846">
    <property type="entry name" value="MFS_dom"/>
</dbReference>
<dbReference type="InterPro" id="IPR036259">
    <property type="entry name" value="MFS_trans_sf"/>
</dbReference>
<dbReference type="PROSITE" id="PS50850">
    <property type="entry name" value="MFS"/>
    <property type="match status" value="1"/>
</dbReference>
<feature type="transmembrane region" description="Helical" evidence="7">
    <location>
        <begin position="198"/>
        <end position="220"/>
    </location>
</feature>
<comment type="caution">
    <text evidence="9">The sequence shown here is derived from an EMBL/GenBank/DDBJ whole genome shotgun (WGS) entry which is preliminary data.</text>
</comment>
<evidence type="ECO:0000256" key="1">
    <source>
        <dbReference type="ARBA" id="ARBA00004651"/>
    </source>
</evidence>
<accession>A0ABW7YVF0</accession>
<dbReference type="InterPro" id="IPR050171">
    <property type="entry name" value="MFS_Transporters"/>
</dbReference>
<dbReference type="Pfam" id="PF07690">
    <property type="entry name" value="MFS_1"/>
    <property type="match status" value="1"/>
</dbReference>
<dbReference type="RefSeq" id="WP_397083488.1">
    <property type="nucleotide sequence ID" value="NZ_JBITGY010000005.1"/>
</dbReference>
<evidence type="ECO:0000313" key="10">
    <source>
        <dbReference type="Proteomes" id="UP001612741"/>
    </source>
</evidence>
<keyword evidence="10" id="KW-1185">Reference proteome</keyword>
<dbReference type="Gene3D" id="1.20.1250.20">
    <property type="entry name" value="MFS general substrate transporter like domains"/>
    <property type="match status" value="1"/>
</dbReference>
<evidence type="ECO:0000259" key="8">
    <source>
        <dbReference type="PROSITE" id="PS50850"/>
    </source>
</evidence>
<protein>
    <submittedName>
        <fullName evidence="9">MFS transporter</fullName>
    </submittedName>
</protein>
<dbReference type="PRINTS" id="PR01035">
    <property type="entry name" value="TCRTETA"/>
</dbReference>
<feature type="transmembrane region" description="Helical" evidence="7">
    <location>
        <begin position="269"/>
        <end position="296"/>
    </location>
</feature>
<dbReference type="Proteomes" id="UP001612741">
    <property type="component" value="Unassembled WGS sequence"/>
</dbReference>
<evidence type="ECO:0000256" key="2">
    <source>
        <dbReference type="ARBA" id="ARBA00022448"/>
    </source>
</evidence>
<dbReference type="PANTHER" id="PTHR23517">
    <property type="entry name" value="RESISTANCE PROTEIN MDTM, PUTATIVE-RELATED-RELATED"/>
    <property type="match status" value="1"/>
</dbReference>
<name>A0ABW7YVF0_9ACTN</name>
<feature type="domain" description="Major facilitator superfamily (MFS) profile" evidence="8">
    <location>
        <begin position="1"/>
        <end position="374"/>
    </location>
</feature>
<evidence type="ECO:0000256" key="5">
    <source>
        <dbReference type="ARBA" id="ARBA00022989"/>
    </source>
</evidence>
<keyword evidence="6 7" id="KW-0472">Membrane</keyword>
<evidence type="ECO:0000256" key="3">
    <source>
        <dbReference type="ARBA" id="ARBA00022475"/>
    </source>
</evidence>
<evidence type="ECO:0000256" key="6">
    <source>
        <dbReference type="ARBA" id="ARBA00023136"/>
    </source>
</evidence>
<dbReference type="InterPro" id="IPR001958">
    <property type="entry name" value="Tet-R_TetA/multi-R_MdtG-like"/>
</dbReference>
<keyword evidence="2" id="KW-0813">Transport</keyword>
<feature type="transmembrane region" description="Helical" evidence="7">
    <location>
        <begin position="154"/>
        <end position="177"/>
    </location>
</feature>
<evidence type="ECO:0000256" key="4">
    <source>
        <dbReference type="ARBA" id="ARBA00022692"/>
    </source>
</evidence>
<dbReference type="PANTHER" id="PTHR23517:SF3">
    <property type="entry name" value="INTEGRAL MEMBRANE TRANSPORT PROTEIN"/>
    <property type="match status" value="1"/>
</dbReference>
<feature type="transmembrane region" description="Helical" evidence="7">
    <location>
        <begin position="30"/>
        <end position="54"/>
    </location>
</feature>
<feature type="transmembrane region" description="Helical" evidence="7">
    <location>
        <begin position="66"/>
        <end position="84"/>
    </location>
</feature>
<keyword evidence="4 7" id="KW-0812">Transmembrane</keyword>
<keyword evidence="5 7" id="KW-1133">Transmembrane helix</keyword>